<dbReference type="InterPro" id="IPR007688">
    <property type="entry name" value="Conjugal_tfr_TrbL/VirB6"/>
</dbReference>
<feature type="transmembrane region" description="Helical" evidence="6">
    <location>
        <begin position="133"/>
        <end position="151"/>
    </location>
</feature>
<feature type="chain" id="PRO_5015737223" evidence="7">
    <location>
        <begin position="27"/>
        <end position="564"/>
    </location>
</feature>
<protein>
    <submittedName>
        <fullName evidence="8">P-type conjugative transfer protein TrbL</fullName>
    </submittedName>
</protein>
<comment type="caution">
    <text evidence="8">The sequence shown here is derived from an EMBL/GenBank/DDBJ whole genome shotgun (WGS) entry which is preliminary data.</text>
</comment>
<feature type="transmembrane region" description="Helical" evidence="6">
    <location>
        <begin position="191"/>
        <end position="208"/>
    </location>
</feature>
<proteinExistence type="predicted"/>
<evidence type="ECO:0000313" key="8">
    <source>
        <dbReference type="EMBL" id="PWF55372.1"/>
    </source>
</evidence>
<dbReference type="InterPro" id="IPR014150">
    <property type="entry name" value="Conjugal_tfr_TrbL"/>
</dbReference>
<name>A0A2U2I6K8_9BURK</name>
<feature type="signal peptide" evidence="7">
    <location>
        <begin position="1"/>
        <end position="26"/>
    </location>
</feature>
<keyword evidence="9" id="KW-1185">Reference proteome</keyword>
<feature type="transmembrane region" description="Helical" evidence="6">
    <location>
        <begin position="61"/>
        <end position="80"/>
    </location>
</feature>
<dbReference type="GO" id="GO:0030255">
    <property type="term" value="P:protein secretion by the type IV secretion system"/>
    <property type="evidence" value="ECO:0007669"/>
    <property type="project" value="InterPro"/>
</dbReference>
<dbReference type="OrthoDB" id="8525003at2"/>
<gene>
    <name evidence="8" type="primary">trbL</name>
    <name evidence="8" type="ORF">C7C56_002210</name>
</gene>
<evidence type="ECO:0000256" key="3">
    <source>
        <dbReference type="ARBA" id="ARBA00022989"/>
    </source>
</evidence>
<feature type="transmembrane region" description="Helical" evidence="6">
    <location>
        <begin position="257"/>
        <end position="274"/>
    </location>
</feature>
<keyword evidence="7" id="KW-0732">Signal</keyword>
<feature type="transmembrane region" description="Helical" evidence="6">
    <location>
        <begin position="92"/>
        <end position="113"/>
    </location>
</feature>
<reference evidence="8 9" key="1">
    <citation type="submission" date="2018-04" db="EMBL/GenBank/DDBJ databases">
        <title>Massilia violaceinigra sp. nov., a novel purple-pigmented bacterium isolated from Tianshan glacier, Xinjiang, China.</title>
        <authorList>
            <person name="Wang H."/>
        </authorList>
    </citation>
    <scope>NUCLEOTIDE SEQUENCE [LARGE SCALE GENOMIC DNA]</scope>
    <source>
        <strain evidence="8 9">B448-2</strain>
    </source>
</reference>
<feature type="compositionally biased region" description="Gly residues" evidence="5">
    <location>
        <begin position="420"/>
        <end position="457"/>
    </location>
</feature>
<dbReference type="NCBIfam" id="TIGR02783">
    <property type="entry name" value="TrbL_P"/>
    <property type="match status" value="1"/>
</dbReference>
<dbReference type="EMBL" id="PXWF02000031">
    <property type="protein sequence ID" value="PWF55372.1"/>
    <property type="molecule type" value="Genomic_DNA"/>
</dbReference>
<feature type="transmembrane region" description="Helical" evidence="6">
    <location>
        <begin position="163"/>
        <end position="185"/>
    </location>
</feature>
<sequence length="564" mass="55615">MPVSKITRISWLLFLWLAIFSVRAYAAGPGATSNDILDNVLQRYSNVASNWGTLITTRATWLFWLLSIISMIWTFGFMALRKADLGELFSEFIRFTIFTGFFWWLLLNGPRFATDIMMSLRMIAAQASGLPSVLAPSGIVDIGFDIFYKVVDISTVWQPMESLFGMLLSMAILIVFALIGVNMLLLLVSGWIFAYAGVFILGFGGSRWTSEMAIGYFKSILNIGLQLMTMILLVGVGKSFVDQYYASMSAGMPLKELAVMAVVAAVLLALVAKVPPQIGALAGGTTGNMGSNFGVGAAVAAAAMGAAAVASTGAALAAGASGAAGGAQALMAAFSKASAAESAGGGTSAVMGSAGGAGGDTGGGFGGGAGAGGGGGGGSSALAAAMGDTSGGGAGSVGADPGSSATAGSSSAAGSWEPGSGSGTGSGAGSGSGSGSGSGAGGKGGAGKPTAGGGGSPGEVKPSRPLAAAGAMAAKAARIAAGTAVNLAQGSYDVAKGRTIELKDDFLERIADTTGGQIASAINARKDAVDAGGKSATFAENSLAAGTRSAEAEAEIAAFRDGKN</sequence>
<feature type="region of interest" description="Disordered" evidence="5">
    <location>
        <begin position="390"/>
        <end position="464"/>
    </location>
</feature>
<evidence type="ECO:0000256" key="2">
    <source>
        <dbReference type="ARBA" id="ARBA00022692"/>
    </source>
</evidence>
<dbReference type="Pfam" id="PF04610">
    <property type="entry name" value="TrbL"/>
    <property type="match status" value="1"/>
</dbReference>
<dbReference type="GO" id="GO:0016020">
    <property type="term" value="C:membrane"/>
    <property type="evidence" value="ECO:0007669"/>
    <property type="project" value="UniProtKB-SubCell"/>
</dbReference>
<evidence type="ECO:0000256" key="7">
    <source>
        <dbReference type="SAM" id="SignalP"/>
    </source>
</evidence>
<dbReference type="AlphaFoldDB" id="A0A2U2I6K8"/>
<keyword evidence="3 6" id="KW-1133">Transmembrane helix</keyword>
<feature type="transmembrane region" description="Helical" evidence="6">
    <location>
        <begin position="220"/>
        <end position="237"/>
    </location>
</feature>
<dbReference type="Proteomes" id="UP000241421">
    <property type="component" value="Unassembled WGS sequence"/>
</dbReference>
<evidence type="ECO:0000313" key="9">
    <source>
        <dbReference type="Proteomes" id="UP000241421"/>
    </source>
</evidence>
<keyword evidence="2 6" id="KW-0812">Transmembrane</keyword>
<accession>A0A2U2I6K8</accession>
<evidence type="ECO:0000256" key="6">
    <source>
        <dbReference type="SAM" id="Phobius"/>
    </source>
</evidence>
<feature type="compositionally biased region" description="Low complexity" evidence="5">
    <location>
        <begin position="397"/>
        <end position="419"/>
    </location>
</feature>
<organism evidence="8 9">
    <name type="scientific">Massilia glaciei</name>
    <dbReference type="NCBI Taxonomy" id="1524097"/>
    <lineage>
        <taxon>Bacteria</taxon>
        <taxon>Pseudomonadati</taxon>
        <taxon>Pseudomonadota</taxon>
        <taxon>Betaproteobacteria</taxon>
        <taxon>Burkholderiales</taxon>
        <taxon>Oxalobacteraceae</taxon>
        <taxon>Telluria group</taxon>
        <taxon>Massilia</taxon>
    </lineage>
</organism>
<evidence type="ECO:0000256" key="4">
    <source>
        <dbReference type="ARBA" id="ARBA00023136"/>
    </source>
</evidence>
<feature type="transmembrane region" description="Helical" evidence="6">
    <location>
        <begin position="295"/>
        <end position="318"/>
    </location>
</feature>
<comment type="subcellular location">
    <subcellularLocation>
        <location evidence="1">Membrane</location>
        <topology evidence="1">Multi-pass membrane protein</topology>
    </subcellularLocation>
</comment>
<evidence type="ECO:0000256" key="1">
    <source>
        <dbReference type="ARBA" id="ARBA00004141"/>
    </source>
</evidence>
<evidence type="ECO:0000256" key="5">
    <source>
        <dbReference type="SAM" id="MobiDB-lite"/>
    </source>
</evidence>
<keyword evidence="4 6" id="KW-0472">Membrane</keyword>